<dbReference type="InterPro" id="IPR027417">
    <property type="entry name" value="P-loop_NTPase"/>
</dbReference>
<gene>
    <name evidence="2" type="ORF">D9C73_014355</name>
</gene>
<dbReference type="Proteomes" id="UP000298787">
    <property type="component" value="Chromosome 12"/>
</dbReference>
<reference evidence="2 3" key="1">
    <citation type="submission" date="2019-01" db="EMBL/GenBank/DDBJ databases">
        <title>Genome Assembly of Collichthys lucidus.</title>
        <authorList>
            <person name="Cai M."/>
            <person name="Xiao S."/>
        </authorList>
    </citation>
    <scope>NUCLEOTIDE SEQUENCE [LARGE SCALE GENOMIC DNA]</scope>
    <source>
        <strain evidence="2">JT15FE1705JMU</strain>
        <tissue evidence="2">Muscle</tissue>
    </source>
</reference>
<keyword evidence="2" id="KW-0418">Kinase</keyword>
<accession>A0A4U5UZT7</accession>
<organism evidence="2 3">
    <name type="scientific">Collichthys lucidus</name>
    <name type="common">Big head croaker</name>
    <name type="synonym">Sciaena lucida</name>
    <dbReference type="NCBI Taxonomy" id="240159"/>
    <lineage>
        <taxon>Eukaryota</taxon>
        <taxon>Metazoa</taxon>
        <taxon>Chordata</taxon>
        <taxon>Craniata</taxon>
        <taxon>Vertebrata</taxon>
        <taxon>Euteleostomi</taxon>
        <taxon>Actinopterygii</taxon>
        <taxon>Neopterygii</taxon>
        <taxon>Teleostei</taxon>
        <taxon>Neoteleostei</taxon>
        <taxon>Acanthomorphata</taxon>
        <taxon>Eupercaria</taxon>
        <taxon>Sciaenidae</taxon>
        <taxon>Collichthys</taxon>
    </lineage>
</organism>
<dbReference type="EMBL" id="CM014089">
    <property type="protein sequence ID" value="TKS79415.1"/>
    <property type="molecule type" value="Genomic_DNA"/>
</dbReference>
<evidence type="ECO:0000256" key="1">
    <source>
        <dbReference type="SAM" id="MobiDB-lite"/>
    </source>
</evidence>
<dbReference type="Gene3D" id="3.40.50.300">
    <property type="entry name" value="P-loop containing nucleotide triphosphate hydrolases"/>
    <property type="match status" value="1"/>
</dbReference>
<proteinExistence type="predicted"/>
<protein>
    <submittedName>
        <fullName evidence="2">Nicotinamide riboside kinase 2</fullName>
    </submittedName>
</protein>
<name>A0A4U5UZT7_COLLU</name>
<sequence length="198" mass="22211">MKRGQHEAPGGSEDPTERRETSSVSAVCADLPPPPPPPPPLHLILYQPTPLCPPTVRFTTSQWKTTSECGNPSPLLARVPWRTQRASTNVGKTTLTNKLIKNLVHHKDFFKPKGQIEAGEGGLKQYDVIPALDMDAMMSTLLENPAKIEKSHDVNNNLSQSLTIRKEEETHILKVEGFLLYTYRPLIDQLNQLYFHLI</sequence>
<dbReference type="GO" id="GO:0016301">
    <property type="term" value="F:kinase activity"/>
    <property type="evidence" value="ECO:0007669"/>
    <property type="project" value="UniProtKB-KW"/>
</dbReference>
<dbReference type="AlphaFoldDB" id="A0A4U5UZT7"/>
<dbReference type="STRING" id="240159.A0A4U5UZT7"/>
<feature type="region of interest" description="Disordered" evidence="1">
    <location>
        <begin position="1"/>
        <end position="39"/>
    </location>
</feature>
<keyword evidence="3" id="KW-1185">Reference proteome</keyword>
<keyword evidence="2" id="KW-0808">Transferase</keyword>
<evidence type="ECO:0000313" key="3">
    <source>
        <dbReference type="Proteomes" id="UP000298787"/>
    </source>
</evidence>
<evidence type="ECO:0000313" key="2">
    <source>
        <dbReference type="EMBL" id="TKS79415.1"/>
    </source>
</evidence>